<protein>
    <recommendedName>
        <fullName evidence="4">HTH La-type RNA-binding domain-containing protein</fullName>
    </recommendedName>
</protein>
<dbReference type="InterPro" id="IPR006630">
    <property type="entry name" value="La_HTH"/>
</dbReference>
<feature type="region of interest" description="Disordered" evidence="3">
    <location>
        <begin position="168"/>
        <end position="274"/>
    </location>
</feature>
<dbReference type="PROSITE" id="PS50961">
    <property type="entry name" value="HTH_LA"/>
    <property type="match status" value="1"/>
</dbReference>
<dbReference type="InterPro" id="IPR006607">
    <property type="entry name" value="DM15"/>
</dbReference>
<evidence type="ECO:0000313" key="6">
    <source>
        <dbReference type="Proteomes" id="UP000325440"/>
    </source>
</evidence>
<evidence type="ECO:0000313" key="5">
    <source>
        <dbReference type="EMBL" id="VVC29970.1"/>
    </source>
</evidence>
<dbReference type="GO" id="GO:0005829">
    <property type="term" value="C:cytosol"/>
    <property type="evidence" value="ECO:0007669"/>
    <property type="project" value="TreeGrafter"/>
</dbReference>
<dbReference type="SMART" id="SM00715">
    <property type="entry name" value="LA"/>
    <property type="match status" value="1"/>
</dbReference>
<dbReference type="GO" id="GO:0010494">
    <property type="term" value="C:cytoplasmic stress granule"/>
    <property type="evidence" value="ECO:0007669"/>
    <property type="project" value="TreeGrafter"/>
</dbReference>
<feature type="region of interest" description="Disordered" evidence="3">
    <location>
        <begin position="588"/>
        <end position="690"/>
    </location>
</feature>
<feature type="compositionally biased region" description="Basic and acidic residues" evidence="3">
    <location>
        <begin position="859"/>
        <end position="873"/>
    </location>
</feature>
<feature type="region of interest" description="Disordered" evidence="3">
    <location>
        <begin position="856"/>
        <end position="881"/>
    </location>
</feature>
<gene>
    <name evidence="5" type="ORF">CINCED_3A024393</name>
</gene>
<evidence type="ECO:0000256" key="2">
    <source>
        <dbReference type="PROSITE-ProRule" id="PRU00332"/>
    </source>
</evidence>
<evidence type="ECO:0000256" key="3">
    <source>
        <dbReference type="SAM" id="MobiDB-lite"/>
    </source>
</evidence>
<dbReference type="PANTHER" id="PTHR22792:SF132">
    <property type="entry name" value="LA-RELATED PROTEIN 1"/>
    <property type="match status" value="1"/>
</dbReference>
<dbReference type="InterPro" id="IPR036388">
    <property type="entry name" value="WH-like_DNA-bd_sf"/>
</dbReference>
<dbReference type="GO" id="GO:0048255">
    <property type="term" value="P:mRNA stabilization"/>
    <property type="evidence" value="ECO:0007669"/>
    <property type="project" value="InterPro"/>
</dbReference>
<dbReference type="InterPro" id="IPR045180">
    <property type="entry name" value="La_dom_prot"/>
</dbReference>
<accession>A0A5E4MCI5</accession>
<dbReference type="InterPro" id="IPR036390">
    <property type="entry name" value="WH_DNA-bd_sf"/>
</dbReference>
<dbReference type="Proteomes" id="UP000325440">
    <property type="component" value="Unassembled WGS sequence"/>
</dbReference>
<feature type="region of interest" description="Disordered" evidence="3">
    <location>
        <begin position="1212"/>
        <end position="1237"/>
    </location>
</feature>
<feature type="region of interest" description="Disordered" evidence="3">
    <location>
        <begin position="344"/>
        <end position="363"/>
    </location>
</feature>
<keyword evidence="1 2" id="KW-0694">RNA-binding</keyword>
<feature type="compositionally biased region" description="Basic and acidic residues" evidence="3">
    <location>
        <begin position="295"/>
        <end position="306"/>
    </location>
</feature>
<dbReference type="Gene3D" id="1.10.10.10">
    <property type="entry name" value="Winged helix-like DNA-binding domain superfamily/Winged helix DNA-binding domain"/>
    <property type="match status" value="1"/>
</dbReference>
<feature type="compositionally biased region" description="Basic and acidic residues" evidence="3">
    <location>
        <begin position="317"/>
        <end position="332"/>
    </location>
</feature>
<feature type="compositionally biased region" description="Polar residues" evidence="3">
    <location>
        <begin position="238"/>
        <end position="248"/>
    </location>
</feature>
<evidence type="ECO:0000256" key="1">
    <source>
        <dbReference type="ARBA" id="ARBA00022884"/>
    </source>
</evidence>
<dbReference type="Pfam" id="PF21071">
    <property type="entry name" value="LARP1_HEAT"/>
    <property type="match status" value="1"/>
</dbReference>
<feature type="compositionally biased region" description="Polar residues" evidence="3">
    <location>
        <begin position="931"/>
        <end position="955"/>
    </location>
</feature>
<feature type="compositionally biased region" description="Polar residues" evidence="3">
    <location>
        <begin position="679"/>
        <end position="690"/>
    </location>
</feature>
<dbReference type="EMBL" id="CABPRJ010000503">
    <property type="protein sequence ID" value="VVC29970.1"/>
    <property type="molecule type" value="Genomic_DNA"/>
</dbReference>
<dbReference type="GO" id="GO:0045727">
    <property type="term" value="P:positive regulation of translation"/>
    <property type="evidence" value="ECO:0007669"/>
    <property type="project" value="TreeGrafter"/>
</dbReference>
<feature type="region of interest" description="Disordered" evidence="3">
    <location>
        <begin position="293"/>
        <end position="335"/>
    </location>
</feature>
<feature type="compositionally biased region" description="Acidic residues" evidence="3">
    <location>
        <begin position="737"/>
        <end position="748"/>
    </location>
</feature>
<dbReference type="SUPFAM" id="SSF46785">
    <property type="entry name" value="Winged helix' DNA-binding domain"/>
    <property type="match status" value="1"/>
</dbReference>
<feature type="compositionally biased region" description="Low complexity" evidence="3">
    <location>
        <begin position="249"/>
        <end position="262"/>
    </location>
</feature>
<dbReference type="GO" id="GO:0000339">
    <property type="term" value="F:RNA cap binding"/>
    <property type="evidence" value="ECO:0007669"/>
    <property type="project" value="InterPro"/>
</dbReference>
<dbReference type="CDD" id="cd07323">
    <property type="entry name" value="LAM"/>
    <property type="match status" value="1"/>
</dbReference>
<feature type="compositionally biased region" description="Polar residues" evidence="3">
    <location>
        <begin position="588"/>
        <end position="649"/>
    </location>
</feature>
<proteinExistence type="predicted"/>
<name>A0A5E4MCI5_9HEMI</name>
<feature type="domain" description="HTH La-type RNA-binding" evidence="4">
    <location>
        <begin position="399"/>
        <end position="490"/>
    </location>
</feature>
<reference evidence="5 6" key="1">
    <citation type="submission" date="2019-08" db="EMBL/GenBank/DDBJ databases">
        <authorList>
            <person name="Alioto T."/>
            <person name="Alioto T."/>
            <person name="Gomez Garrido J."/>
        </authorList>
    </citation>
    <scope>NUCLEOTIDE SEQUENCE [LARGE SCALE GENOMIC DNA]</scope>
</reference>
<organism evidence="5 6">
    <name type="scientific">Cinara cedri</name>
    <dbReference type="NCBI Taxonomy" id="506608"/>
    <lineage>
        <taxon>Eukaryota</taxon>
        <taxon>Metazoa</taxon>
        <taxon>Ecdysozoa</taxon>
        <taxon>Arthropoda</taxon>
        <taxon>Hexapoda</taxon>
        <taxon>Insecta</taxon>
        <taxon>Pterygota</taxon>
        <taxon>Neoptera</taxon>
        <taxon>Paraneoptera</taxon>
        <taxon>Hemiptera</taxon>
        <taxon>Sternorrhyncha</taxon>
        <taxon>Aphidomorpha</taxon>
        <taxon>Aphidoidea</taxon>
        <taxon>Aphididae</taxon>
        <taxon>Lachninae</taxon>
        <taxon>Cinara</taxon>
    </lineage>
</organism>
<feature type="compositionally biased region" description="Low complexity" evidence="3">
    <location>
        <begin position="1221"/>
        <end position="1237"/>
    </location>
</feature>
<evidence type="ECO:0000259" key="4">
    <source>
        <dbReference type="PROSITE" id="PS50961"/>
    </source>
</evidence>
<feature type="compositionally biased region" description="Polar residues" evidence="3">
    <location>
        <begin position="171"/>
        <end position="218"/>
    </location>
</feature>
<dbReference type="OrthoDB" id="340227at2759"/>
<feature type="region of interest" description="Disordered" evidence="3">
    <location>
        <begin position="928"/>
        <end position="955"/>
    </location>
</feature>
<sequence>MLIDGKYVVIQFFMNKVLIPSSTSSVAMSTKSTCNKENIHSKKYVSASDDIDVIEHTPCQSPLPGEDKQLQELNKCDDSGESETVIIEKQKFVEAPLPKTNPWKANINAAHTVRPKESIKEKDPIVGEKRVLQPQQQTIYDVSNGKTINNGHKFSKTKKNKEFNGIEAWPSLSNNQNTDKKFSPQSENSSPNIQQPRLSKVNNSASMVGKDVQTSTREATPAGKSYQKVNGLKKNETNNDPSNNTEQDNGTNSGHSSSNESNNIDKRKKVKHSKWTPLDIEISKEYSYRSRLSKYRRDQSGGRDKTNNQIRNKNIRKGHDLSDVDSEKRDGGPMRYVRHQRFRNNLQDEESKNNTQKSALDGKNVNYNLKGSDILYSAPSNLNYTQPYCELVPFMTYPVINEQTVINLLKQQISYYFSTDNLCKDTFFRFHMDEQGYVPVTFIASFKRVRELSQDISLVMKAMIDMEELEISGGHMVRCRNNPTKWPLKEIPQQFLFKNNLNGQHPLFAHPMGPPTIVPLISPDLMVKNLPAAPPAPSIHIFSDPQVPMNLNPDVPEFIPRSSPVELKTEDNCDTNDCEQIKQVNKQNSTTNGENIEIPNTTTSNSELIEPSNKTNSNGANIKTTVNSQQIETNNKTTSQNLNSNLKSNTTEEDDIKSSVSNVEDNETWQEVKRRSKPKNNCVTSETSNVSKRNQLENQLDTRGLSSWDLGFQFDEDLAVVPHGKMNKFNEDPIGSDTDESDYGDKDDFDDKDIDKLMIITQKMISRPQKIEDRSHDKTTRVKMTQDLEHAIDLGLRLYEEDLWHTNSMNQPSYKTVNIVTQEVFERLVQKTPKKVNQILPPPPPPSLSVDNLTEVMESTERKENENKQEKAHSATQTKTKVKFDLQKPNRRHFYGDIDESSGHRKRSRFNVDSEHHVGWVLDSRAHSRPRTTSFNSGTLGNSPNPSEGYLSSTPQSLPTFHHPSHALLMENNFTQQAYHKYHSRCLKERSRLGPGMSQEMNTLYRFWSFFLRDNFNKNMYKEFQSMAVEDANSGFRYGLECLFRYYSYGLERKFRPELYKDFQMETIRDHENGQLYGLEKFWAFLEYYKYSKTLQVDSKLKQYLSKFKTIEDFRKAEEQLPKSEGYLDASMRKMARMKRQRSYSENSTLDTLKMVSDIVTKPLNITSTPSSANDTNWRRNSVLPRRRYLSVGEKSGDPKGSRTLAKVTFEFNKKGSSTIEENSSESPKKSNSSENK</sequence>
<feature type="region of interest" description="Disordered" evidence="3">
    <location>
        <begin position="725"/>
        <end position="748"/>
    </location>
</feature>
<dbReference type="SMART" id="SM00684">
    <property type="entry name" value="DM15"/>
    <property type="match status" value="3"/>
</dbReference>
<dbReference type="AlphaFoldDB" id="A0A5E4MCI5"/>
<dbReference type="PANTHER" id="PTHR22792">
    <property type="entry name" value="LUPUS LA PROTEIN-RELATED"/>
    <property type="match status" value="1"/>
</dbReference>
<dbReference type="Pfam" id="PF05383">
    <property type="entry name" value="La"/>
    <property type="match status" value="1"/>
</dbReference>
<keyword evidence="6" id="KW-1185">Reference proteome</keyword>